<comment type="similarity">
    <text evidence="2 4">Belongs to the flagella basal body rod proteins family.</text>
</comment>
<dbReference type="InterPro" id="IPR001444">
    <property type="entry name" value="Flag_bb_rod_N"/>
</dbReference>
<feature type="domain" description="Flagellar basal-body/hook protein C-terminal" evidence="6">
    <location>
        <begin position="396"/>
        <end position="436"/>
    </location>
</feature>
<evidence type="ECO:0000256" key="1">
    <source>
        <dbReference type="ARBA" id="ARBA00004117"/>
    </source>
</evidence>
<name>A0A422R1Q6_9RHOB</name>
<dbReference type="Pfam" id="PF06429">
    <property type="entry name" value="Flg_bbr_C"/>
    <property type="match status" value="1"/>
</dbReference>
<reference evidence="7" key="1">
    <citation type="submission" date="2018-05" db="EMBL/GenBank/DDBJ databases">
        <title>Reclassification of Methylarcula marina and Methylarcula terricola as Paracoccus methylarcula sp.nov., comb.nov. and Paracoccus terricola comb.nov.</title>
        <authorList>
            <person name="Shmareva M.N."/>
            <person name="Doronina N.V."/>
            <person name="Vasilenko O.V."/>
            <person name="Tarlachkov S.V."/>
            <person name="Trotsenko Y.A."/>
        </authorList>
    </citation>
    <scope>NUCLEOTIDE SEQUENCE [LARGE SCALE GENOMIC DNA]</scope>
    <source>
        <strain evidence="7">VKM B-2159</strain>
    </source>
</reference>
<dbReference type="InterPro" id="IPR010930">
    <property type="entry name" value="Flg_bb/hook_C_dom"/>
</dbReference>
<dbReference type="NCBIfam" id="TIGR03506">
    <property type="entry name" value="FlgEFG_subfam"/>
    <property type="match status" value="1"/>
</dbReference>
<dbReference type="InterPro" id="IPR020013">
    <property type="entry name" value="Flagellar_FlgE/F/G"/>
</dbReference>
<proteinExistence type="inferred from homology"/>
<keyword evidence="7" id="KW-0969">Cilium</keyword>
<comment type="caution">
    <text evidence="7">The sequence shown here is derived from an EMBL/GenBank/DDBJ whole genome shotgun (WGS) entry which is preliminary data.</text>
</comment>
<dbReference type="RefSeq" id="WP_106689784.1">
    <property type="nucleotide sequence ID" value="NZ_PXNQ02000001.1"/>
</dbReference>
<dbReference type="PANTHER" id="PTHR30435">
    <property type="entry name" value="FLAGELLAR PROTEIN"/>
    <property type="match status" value="1"/>
</dbReference>
<dbReference type="AlphaFoldDB" id="A0A422R1Q6"/>
<dbReference type="GO" id="GO:0005829">
    <property type="term" value="C:cytosol"/>
    <property type="evidence" value="ECO:0007669"/>
    <property type="project" value="TreeGrafter"/>
</dbReference>
<dbReference type="GO" id="GO:0071978">
    <property type="term" value="P:bacterial-type flagellum-dependent swarming motility"/>
    <property type="evidence" value="ECO:0007669"/>
    <property type="project" value="TreeGrafter"/>
</dbReference>
<dbReference type="GO" id="GO:0009424">
    <property type="term" value="C:bacterial-type flagellum hook"/>
    <property type="evidence" value="ECO:0007669"/>
    <property type="project" value="TreeGrafter"/>
</dbReference>
<dbReference type="SUPFAM" id="SSF117143">
    <property type="entry name" value="Flagellar hook protein flgE"/>
    <property type="match status" value="1"/>
</dbReference>
<evidence type="ECO:0000256" key="4">
    <source>
        <dbReference type="RuleBase" id="RU362116"/>
    </source>
</evidence>
<dbReference type="EMBL" id="PXNQ02000001">
    <property type="protein sequence ID" value="RNF36175.1"/>
    <property type="molecule type" value="Genomic_DNA"/>
</dbReference>
<keyword evidence="7" id="KW-0966">Cell projection</keyword>
<feature type="domain" description="Flagellar basal body rod protein N-terminal" evidence="5">
    <location>
        <begin position="10"/>
        <end position="37"/>
    </location>
</feature>
<gene>
    <name evidence="7" type="ORF">A7A09_001945</name>
</gene>
<keyword evidence="8" id="KW-1185">Reference proteome</keyword>
<evidence type="ECO:0000259" key="6">
    <source>
        <dbReference type="Pfam" id="PF06429"/>
    </source>
</evidence>
<evidence type="ECO:0000256" key="3">
    <source>
        <dbReference type="ARBA" id="ARBA00023143"/>
    </source>
</evidence>
<organism evidence="7 8">
    <name type="scientific">Paracoccus methylarcula</name>
    <dbReference type="NCBI Taxonomy" id="72022"/>
    <lineage>
        <taxon>Bacteria</taxon>
        <taxon>Pseudomonadati</taxon>
        <taxon>Pseudomonadota</taxon>
        <taxon>Alphaproteobacteria</taxon>
        <taxon>Rhodobacterales</taxon>
        <taxon>Paracoccaceae</taxon>
        <taxon>Paracoccus</taxon>
    </lineage>
</organism>
<dbReference type="Proteomes" id="UP000238137">
    <property type="component" value="Unassembled WGS sequence"/>
</dbReference>
<evidence type="ECO:0000313" key="8">
    <source>
        <dbReference type="Proteomes" id="UP000238137"/>
    </source>
</evidence>
<keyword evidence="3 4" id="KW-0975">Bacterial flagellum</keyword>
<dbReference type="GO" id="GO:0009425">
    <property type="term" value="C:bacterial-type flagellum basal body"/>
    <property type="evidence" value="ECO:0007669"/>
    <property type="project" value="UniProtKB-SubCell"/>
</dbReference>
<evidence type="ECO:0000313" key="7">
    <source>
        <dbReference type="EMBL" id="RNF36175.1"/>
    </source>
</evidence>
<comment type="subcellular location">
    <subcellularLocation>
        <location evidence="1 4">Bacterial flagellum basal body</location>
    </subcellularLocation>
</comment>
<dbReference type="OrthoDB" id="8372879at2"/>
<keyword evidence="7" id="KW-0282">Flagellum</keyword>
<sequence>MSMTSAMGAGVAGLMANSTRIATISDNIANAGTYGYKRVETEFDSLVLSQSQGGAYAAGGVRASSSREIDQTSTLIPSSNPLDIAIAGAGMLPVTNITSVTGGSSQLPLLMTRTGGFGPDANGYLRTDSGLVLLGWPASKDGTIPSFSRDAMKGLEPVRIPADRTISDPTTQIKLGITLPASETSPTASGDPIVYPLEYFGNLGISKQLELTFTPDVSNPDGMSLTWQVDIRDLDSDPAANLIGSYRIKFDGSAELAGGISEVTRLSGGEYDPDTGALALQVADGDMEIEIGKLGSPDSYLRQIGKDYAPTNVQKNGSEAARLKSREIDENGFIKVTYDTGAVKTLYQIPLVSVPNVNGLQAGSAQTFSISQSSGSFFLWNAGDGPTGEIRGYAREASTTDIAEELTHMIETQRAYSSNAKVIQTVDEMLQETTNIKR</sequence>
<protein>
    <recommendedName>
        <fullName evidence="4">Flagellar hook protein FlgE</fullName>
    </recommendedName>
</protein>
<accession>A0A422R1Q6</accession>
<dbReference type="PANTHER" id="PTHR30435:SF1">
    <property type="entry name" value="FLAGELLAR HOOK PROTEIN FLGE"/>
    <property type="match status" value="1"/>
</dbReference>
<comment type="function">
    <text evidence="4">A flexible structure which links the flagellar filament to the drive apparatus in the basal body.</text>
</comment>
<evidence type="ECO:0000259" key="5">
    <source>
        <dbReference type="Pfam" id="PF00460"/>
    </source>
</evidence>
<evidence type="ECO:0000256" key="2">
    <source>
        <dbReference type="ARBA" id="ARBA00009677"/>
    </source>
</evidence>
<dbReference type="Pfam" id="PF00460">
    <property type="entry name" value="Flg_bb_rod"/>
    <property type="match status" value="1"/>
</dbReference>
<dbReference type="InterPro" id="IPR037925">
    <property type="entry name" value="FlgE/F/G-like"/>
</dbReference>